<dbReference type="EMBL" id="JAGYPJ010000001">
    <property type="protein sequence ID" value="MBS4198425.1"/>
    <property type="molecule type" value="Genomic_DNA"/>
</dbReference>
<name>A0A942YKB3_9BACI</name>
<dbReference type="Gene3D" id="3.20.20.70">
    <property type="entry name" value="Aldolase class I"/>
    <property type="match status" value="1"/>
</dbReference>
<evidence type="ECO:0000256" key="5">
    <source>
        <dbReference type="ARBA" id="ARBA00022490"/>
    </source>
</evidence>
<keyword evidence="8" id="KW-0448">Lipopolysaccharide biosynthesis</keyword>
<keyword evidence="11" id="KW-1185">Reference proteome</keyword>
<reference evidence="10 11" key="1">
    <citation type="submission" date="2021-05" db="EMBL/GenBank/DDBJ databases">
        <title>Novel Bacillus species.</title>
        <authorList>
            <person name="Liu G."/>
        </authorList>
    </citation>
    <scope>NUCLEOTIDE SEQUENCE [LARGE SCALE GENOMIC DNA]</scope>
    <source>
        <strain evidence="10 11">FJAT-49732</strain>
    </source>
</reference>
<comment type="caution">
    <text evidence="10">The sequence shown here is derived from an EMBL/GenBank/DDBJ whole genome shotgun (WGS) entry which is preliminary data.</text>
</comment>
<dbReference type="EC" id="2.5.1.55" evidence="8"/>
<dbReference type="Pfam" id="PF00793">
    <property type="entry name" value="DAHP_synth_1"/>
    <property type="match status" value="1"/>
</dbReference>
<protein>
    <recommendedName>
        <fullName evidence="8">2-dehydro-3-deoxyphosphooctonate aldolase</fullName>
        <ecNumber evidence="8">2.5.1.55</ecNumber>
    </recommendedName>
    <alternativeName>
        <fullName evidence="8">3-deoxy-D-manno-octulosonic acid 8-phosphate synthase</fullName>
    </alternativeName>
    <alternativeName>
        <fullName evidence="8">KDO-8-phosphate synthase</fullName>
        <shortName evidence="8">KDO 8-P synthase</shortName>
        <shortName evidence="8">KDOPS</shortName>
    </alternativeName>
    <alternativeName>
        <fullName evidence="8">Phospho-2-dehydro-3-deoxyoctonate aldolase</fullName>
    </alternativeName>
</protein>
<dbReference type="SUPFAM" id="SSF51569">
    <property type="entry name" value="Aldolase"/>
    <property type="match status" value="1"/>
</dbReference>
<dbReference type="HAMAP" id="MF_00056">
    <property type="entry name" value="KDO8P_synth"/>
    <property type="match status" value="1"/>
</dbReference>
<evidence type="ECO:0000256" key="1">
    <source>
        <dbReference type="ARBA" id="ARBA00004496"/>
    </source>
</evidence>
<sequence>MKIRENIILGGDKPFVLIAGPCMIENEVLVMETAAMLKEITHKLKIPFVFKASFDKANRSSIYSERGPGIQRGIEILDKVKSQFNIPVTTDIHEPSQAEFIAGVVDIIQIPAFLCRQTDLLVAASNTNKIINVKKGQFLAPWDMKNVVEKIRECGNGQILLTERGTTFGYNNLVVDMRSLIQMREFNVPIVFDATHSVQIPGGLGTSTGGKREFVPFLSRAAASVGIDALFLEVHPNPDKALSDGPNMIKLSELEELLKPIIEIDALIKGM</sequence>
<proteinExistence type="inferred from homology"/>
<evidence type="ECO:0000256" key="6">
    <source>
        <dbReference type="ARBA" id="ARBA00022679"/>
    </source>
</evidence>
<dbReference type="NCBIfam" id="TIGR01362">
    <property type="entry name" value="KDO8P_synth"/>
    <property type="match status" value="1"/>
</dbReference>
<evidence type="ECO:0000256" key="4">
    <source>
        <dbReference type="ARBA" id="ARBA00010499"/>
    </source>
</evidence>
<comment type="pathway">
    <text evidence="3 8">Carbohydrate biosynthesis; 3-deoxy-D-manno-octulosonate biosynthesis; 3-deoxy-D-manno-octulosonate from D-ribulose 5-phosphate: step 2/3.</text>
</comment>
<accession>A0A942YKB3</accession>
<comment type="pathway">
    <text evidence="2">Bacterial outer membrane biogenesis; lipopolysaccharide biosynthesis.</text>
</comment>
<evidence type="ECO:0000256" key="2">
    <source>
        <dbReference type="ARBA" id="ARBA00004756"/>
    </source>
</evidence>
<dbReference type="Proteomes" id="UP000682713">
    <property type="component" value="Unassembled WGS sequence"/>
</dbReference>
<dbReference type="AlphaFoldDB" id="A0A942YKB3"/>
<evidence type="ECO:0000259" key="9">
    <source>
        <dbReference type="Pfam" id="PF00793"/>
    </source>
</evidence>
<organism evidence="10 11">
    <name type="scientific">Lederbergia citrisecunda</name>
    <dbReference type="NCBI Taxonomy" id="2833583"/>
    <lineage>
        <taxon>Bacteria</taxon>
        <taxon>Bacillati</taxon>
        <taxon>Bacillota</taxon>
        <taxon>Bacilli</taxon>
        <taxon>Bacillales</taxon>
        <taxon>Bacillaceae</taxon>
        <taxon>Lederbergia</taxon>
    </lineage>
</organism>
<gene>
    <name evidence="8 10" type="primary">kdsA</name>
    <name evidence="10" type="ORF">KHA93_01955</name>
</gene>
<dbReference type="GO" id="GO:0008676">
    <property type="term" value="F:3-deoxy-8-phosphooctulonate synthase activity"/>
    <property type="evidence" value="ECO:0007669"/>
    <property type="project" value="UniProtKB-UniRule"/>
</dbReference>
<evidence type="ECO:0000313" key="11">
    <source>
        <dbReference type="Proteomes" id="UP000682713"/>
    </source>
</evidence>
<feature type="domain" description="DAHP synthetase I/KDSA" evidence="9">
    <location>
        <begin position="4"/>
        <end position="267"/>
    </location>
</feature>
<dbReference type="InterPro" id="IPR006218">
    <property type="entry name" value="DAHP1/KDSA"/>
</dbReference>
<evidence type="ECO:0000256" key="7">
    <source>
        <dbReference type="ARBA" id="ARBA00049112"/>
    </source>
</evidence>
<evidence type="ECO:0000313" key="10">
    <source>
        <dbReference type="EMBL" id="MBS4198425.1"/>
    </source>
</evidence>
<evidence type="ECO:0000256" key="8">
    <source>
        <dbReference type="HAMAP-Rule" id="MF_00056"/>
    </source>
</evidence>
<comment type="subcellular location">
    <subcellularLocation>
        <location evidence="1 8">Cytoplasm</location>
    </subcellularLocation>
</comment>
<comment type="catalytic activity">
    <reaction evidence="7 8">
        <text>D-arabinose 5-phosphate + phosphoenolpyruvate + H2O = 3-deoxy-alpha-D-manno-2-octulosonate-8-phosphate + phosphate</text>
        <dbReference type="Rhea" id="RHEA:14053"/>
        <dbReference type="ChEBI" id="CHEBI:15377"/>
        <dbReference type="ChEBI" id="CHEBI:43474"/>
        <dbReference type="ChEBI" id="CHEBI:57693"/>
        <dbReference type="ChEBI" id="CHEBI:58702"/>
        <dbReference type="ChEBI" id="CHEBI:85985"/>
        <dbReference type="EC" id="2.5.1.55"/>
    </reaction>
</comment>
<dbReference type="InterPro" id="IPR013785">
    <property type="entry name" value="Aldolase_TIM"/>
</dbReference>
<dbReference type="GO" id="GO:0019294">
    <property type="term" value="P:keto-3-deoxy-D-manno-octulosonic acid biosynthetic process"/>
    <property type="evidence" value="ECO:0007669"/>
    <property type="project" value="UniProtKB-UniRule"/>
</dbReference>
<dbReference type="NCBIfam" id="NF003543">
    <property type="entry name" value="PRK05198.1"/>
    <property type="match status" value="1"/>
</dbReference>
<dbReference type="GO" id="GO:0005737">
    <property type="term" value="C:cytoplasm"/>
    <property type="evidence" value="ECO:0007669"/>
    <property type="project" value="UniProtKB-SubCell"/>
</dbReference>
<comment type="similarity">
    <text evidence="4 8">Belongs to the KdsA family.</text>
</comment>
<dbReference type="PANTHER" id="PTHR21057">
    <property type="entry name" value="PHOSPHO-2-DEHYDRO-3-DEOXYHEPTONATE ALDOLASE"/>
    <property type="match status" value="1"/>
</dbReference>
<keyword evidence="5 8" id="KW-0963">Cytoplasm</keyword>
<dbReference type="InterPro" id="IPR006269">
    <property type="entry name" value="KDO8P_synthase"/>
</dbReference>
<evidence type="ECO:0000256" key="3">
    <source>
        <dbReference type="ARBA" id="ARBA00004845"/>
    </source>
</evidence>
<keyword evidence="6 8" id="KW-0808">Transferase</keyword>